<dbReference type="Gene3D" id="2.40.70.10">
    <property type="entry name" value="Acid Proteases"/>
    <property type="match status" value="1"/>
</dbReference>
<organism evidence="2 3">
    <name type="scientific">Ditylenchus dipsaci</name>
    <dbReference type="NCBI Taxonomy" id="166011"/>
    <lineage>
        <taxon>Eukaryota</taxon>
        <taxon>Metazoa</taxon>
        <taxon>Ecdysozoa</taxon>
        <taxon>Nematoda</taxon>
        <taxon>Chromadorea</taxon>
        <taxon>Rhabditida</taxon>
        <taxon>Tylenchina</taxon>
        <taxon>Tylenchomorpha</taxon>
        <taxon>Sphaerularioidea</taxon>
        <taxon>Anguinidae</taxon>
        <taxon>Anguininae</taxon>
        <taxon>Ditylenchus</taxon>
    </lineage>
</organism>
<keyword evidence="2" id="KW-1185">Reference proteome</keyword>
<evidence type="ECO:0000259" key="1">
    <source>
        <dbReference type="Pfam" id="PF00026"/>
    </source>
</evidence>
<dbReference type="InterPro" id="IPR021109">
    <property type="entry name" value="Peptidase_aspartic_dom_sf"/>
</dbReference>
<dbReference type="Pfam" id="PF00026">
    <property type="entry name" value="Asp"/>
    <property type="match status" value="1"/>
</dbReference>
<dbReference type="InterPro" id="IPR033121">
    <property type="entry name" value="PEPTIDASE_A1"/>
</dbReference>
<evidence type="ECO:0000313" key="3">
    <source>
        <dbReference type="WBParaSite" id="jg8186"/>
    </source>
</evidence>
<protein>
    <recommendedName>
        <fullName evidence="1">Peptidase A1 domain-containing protein</fullName>
    </recommendedName>
</protein>
<feature type="domain" description="Peptidase A1" evidence="1">
    <location>
        <begin position="3"/>
        <end position="133"/>
    </location>
</feature>
<name>A0A915ERI5_9BILA</name>
<dbReference type="Proteomes" id="UP000887574">
    <property type="component" value="Unplaced"/>
</dbReference>
<proteinExistence type="predicted"/>
<accession>A0A915ERI5</accession>
<dbReference type="SUPFAM" id="SSF50630">
    <property type="entry name" value="Acid proteases"/>
    <property type="match status" value="1"/>
</dbReference>
<dbReference type="AlphaFoldDB" id="A0A915ERI5"/>
<evidence type="ECO:0000313" key="2">
    <source>
        <dbReference type="Proteomes" id="UP000887574"/>
    </source>
</evidence>
<sequence>MVGKLDSPLVTVDMNGTKSKNGTVQLTFGSKKNTYCDDSSGYVKLYQAYYPHSTSYQFYLKAAATTVNRRTFFAELNSTVVLYPDDDYIVCDPDFQNILINASRAVYNATTSRYHVDCAATDIAPVILNIGEKSKIELVLTAPDYITY</sequence>
<dbReference type="WBParaSite" id="jg8186">
    <property type="protein sequence ID" value="jg8186"/>
    <property type="gene ID" value="jg8186"/>
</dbReference>
<reference evidence="3" key="1">
    <citation type="submission" date="2022-11" db="UniProtKB">
        <authorList>
            <consortium name="WormBaseParasite"/>
        </authorList>
    </citation>
    <scope>IDENTIFICATION</scope>
</reference>